<dbReference type="AlphaFoldDB" id="A0A5B7KHH8"/>
<gene>
    <name evidence="2" type="ORF">E2C01_102037</name>
</gene>
<evidence type="ECO:0000313" key="2">
    <source>
        <dbReference type="EMBL" id="MPD06237.1"/>
    </source>
</evidence>
<proteinExistence type="predicted"/>
<name>A0A5B7KHH8_PORTR</name>
<organism evidence="2 3">
    <name type="scientific">Portunus trituberculatus</name>
    <name type="common">Swimming crab</name>
    <name type="synonym">Neptunus trituberculatus</name>
    <dbReference type="NCBI Taxonomy" id="210409"/>
    <lineage>
        <taxon>Eukaryota</taxon>
        <taxon>Metazoa</taxon>
        <taxon>Ecdysozoa</taxon>
        <taxon>Arthropoda</taxon>
        <taxon>Crustacea</taxon>
        <taxon>Multicrustacea</taxon>
        <taxon>Malacostraca</taxon>
        <taxon>Eumalacostraca</taxon>
        <taxon>Eucarida</taxon>
        <taxon>Decapoda</taxon>
        <taxon>Pleocyemata</taxon>
        <taxon>Brachyura</taxon>
        <taxon>Eubrachyura</taxon>
        <taxon>Portunoidea</taxon>
        <taxon>Portunidae</taxon>
        <taxon>Portuninae</taxon>
        <taxon>Portunus</taxon>
    </lineage>
</organism>
<comment type="caution">
    <text evidence="2">The sequence shown here is derived from an EMBL/GenBank/DDBJ whole genome shotgun (WGS) entry which is preliminary data.</text>
</comment>
<evidence type="ECO:0000256" key="1">
    <source>
        <dbReference type="SAM" id="MobiDB-lite"/>
    </source>
</evidence>
<dbReference type="EMBL" id="VSRR010150069">
    <property type="protein sequence ID" value="MPD06237.1"/>
    <property type="molecule type" value="Genomic_DNA"/>
</dbReference>
<accession>A0A5B7KHH8</accession>
<dbReference type="Proteomes" id="UP000324222">
    <property type="component" value="Unassembled WGS sequence"/>
</dbReference>
<evidence type="ECO:0000313" key="3">
    <source>
        <dbReference type="Proteomes" id="UP000324222"/>
    </source>
</evidence>
<protein>
    <submittedName>
        <fullName evidence="2">Uncharacterized protein</fullName>
    </submittedName>
</protein>
<feature type="region of interest" description="Disordered" evidence="1">
    <location>
        <begin position="1"/>
        <end position="33"/>
    </location>
</feature>
<keyword evidence="3" id="KW-1185">Reference proteome</keyword>
<reference evidence="2 3" key="1">
    <citation type="submission" date="2019-05" db="EMBL/GenBank/DDBJ databases">
        <title>Another draft genome of Portunus trituberculatus and its Hox gene families provides insights of decapod evolution.</title>
        <authorList>
            <person name="Jeong J.-H."/>
            <person name="Song I."/>
            <person name="Kim S."/>
            <person name="Choi T."/>
            <person name="Kim D."/>
            <person name="Ryu S."/>
            <person name="Kim W."/>
        </authorList>
    </citation>
    <scope>NUCLEOTIDE SEQUENCE [LARGE SCALE GENOMIC DNA]</scope>
    <source>
        <tissue evidence="2">Muscle</tissue>
    </source>
</reference>
<sequence>MEGDETKTQTKTISRQTDGEAHNGKINARRSSRRVTIPEEWRRDGIIR</sequence>